<dbReference type="EMBL" id="JARKIF010000066">
    <property type="protein sequence ID" value="KAJ7605918.1"/>
    <property type="molecule type" value="Genomic_DNA"/>
</dbReference>
<reference evidence="4" key="1">
    <citation type="submission" date="2023-03" db="EMBL/GenBank/DDBJ databases">
        <title>Massive genome expansion in bonnet fungi (Mycena s.s.) driven by repeated elements and novel gene families across ecological guilds.</title>
        <authorList>
            <consortium name="Lawrence Berkeley National Laboratory"/>
            <person name="Harder C.B."/>
            <person name="Miyauchi S."/>
            <person name="Viragh M."/>
            <person name="Kuo A."/>
            <person name="Thoen E."/>
            <person name="Andreopoulos B."/>
            <person name="Lu D."/>
            <person name="Skrede I."/>
            <person name="Drula E."/>
            <person name="Henrissat B."/>
            <person name="Morin E."/>
            <person name="Kohler A."/>
            <person name="Barry K."/>
            <person name="LaButti K."/>
            <person name="Morin E."/>
            <person name="Salamov A."/>
            <person name="Lipzen A."/>
            <person name="Mereny Z."/>
            <person name="Hegedus B."/>
            <person name="Baldrian P."/>
            <person name="Stursova M."/>
            <person name="Weitz H."/>
            <person name="Taylor A."/>
            <person name="Grigoriev I.V."/>
            <person name="Nagy L.G."/>
            <person name="Martin F."/>
            <person name="Kauserud H."/>
        </authorList>
    </citation>
    <scope>NUCLEOTIDE SEQUENCE</scope>
    <source>
        <strain evidence="4">9284</strain>
    </source>
</reference>
<evidence type="ECO:0000256" key="1">
    <source>
        <dbReference type="SAM" id="Phobius"/>
    </source>
</evidence>
<accession>A0AAD7FEW0</accession>
<evidence type="ECO:0000313" key="3">
    <source>
        <dbReference type="EMBL" id="KAJ7605918.1"/>
    </source>
</evidence>
<dbReference type="EMBL" id="JARKIF010000018">
    <property type="protein sequence ID" value="KAJ7619735.1"/>
    <property type="molecule type" value="Genomic_DNA"/>
</dbReference>
<feature type="chain" id="PRO_5042441892" description="Cellobiose dehydrogenase cytochrome domain-containing protein" evidence="2">
    <location>
        <begin position="28"/>
        <end position="252"/>
    </location>
</feature>
<protein>
    <recommendedName>
        <fullName evidence="6">Cellobiose dehydrogenase cytochrome domain-containing protein</fullName>
    </recommendedName>
</protein>
<feature type="transmembrane region" description="Helical" evidence="1">
    <location>
        <begin position="176"/>
        <end position="206"/>
    </location>
</feature>
<gene>
    <name evidence="4" type="ORF">FB45DRAFT_1063053</name>
    <name evidence="3" type="ORF">FB45DRAFT_1068995</name>
</gene>
<keyword evidence="5" id="KW-1185">Reference proteome</keyword>
<dbReference type="Proteomes" id="UP001221142">
    <property type="component" value="Unassembled WGS sequence"/>
</dbReference>
<organism evidence="4 5">
    <name type="scientific">Roridomyces roridus</name>
    <dbReference type="NCBI Taxonomy" id="1738132"/>
    <lineage>
        <taxon>Eukaryota</taxon>
        <taxon>Fungi</taxon>
        <taxon>Dikarya</taxon>
        <taxon>Basidiomycota</taxon>
        <taxon>Agaricomycotina</taxon>
        <taxon>Agaricomycetes</taxon>
        <taxon>Agaricomycetidae</taxon>
        <taxon>Agaricales</taxon>
        <taxon>Marasmiineae</taxon>
        <taxon>Mycenaceae</taxon>
        <taxon>Roridomyces</taxon>
    </lineage>
</organism>
<name>A0AAD7FEW0_9AGAR</name>
<keyword evidence="1" id="KW-1133">Transmembrane helix</keyword>
<keyword evidence="1" id="KW-0812">Transmembrane</keyword>
<dbReference type="AlphaFoldDB" id="A0AAD7FEW0"/>
<feature type="signal peptide" evidence="2">
    <location>
        <begin position="1"/>
        <end position="27"/>
    </location>
</feature>
<keyword evidence="2" id="KW-0732">Signal</keyword>
<evidence type="ECO:0000256" key="2">
    <source>
        <dbReference type="SAM" id="SignalP"/>
    </source>
</evidence>
<comment type="caution">
    <text evidence="4">The sequence shown here is derived from an EMBL/GenBank/DDBJ whole genome shotgun (WGS) entry which is preliminary data.</text>
</comment>
<proteinExistence type="predicted"/>
<keyword evidence="1" id="KW-0472">Membrane</keyword>
<sequence>MVQGYNVLPMMPLTSFTLFSILSLGNARATLINLTIDDTNSSHWTFIGPDWNAVTPEAPCTKCALTPNPALVYNTTWHDGTLLSGIFTFEGSAVYIYGIDPPTKWATNISFEMNSITSSHFRDGGSQYIYDSLFFSVSNLDSNGPHILKQQLDEQHPSNSLPVQSLRVPNTTERPLGVAAIIGVTTAIGGLVVLFIFLMALIFLCLRRTWVLEFFEPDGHRARPGPIEPYRIQLHPNAEKLWSTSSAHRPGG</sequence>
<evidence type="ECO:0008006" key="6">
    <source>
        <dbReference type="Google" id="ProtNLM"/>
    </source>
</evidence>
<evidence type="ECO:0000313" key="4">
    <source>
        <dbReference type="EMBL" id="KAJ7619735.1"/>
    </source>
</evidence>
<evidence type="ECO:0000313" key="5">
    <source>
        <dbReference type="Proteomes" id="UP001221142"/>
    </source>
</evidence>